<keyword evidence="5" id="KW-1185">Reference proteome</keyword>
<comment type="caution">
    <text evidence="4">The sequence shown here is derived from an EMBL/GenBank/DDBJ whole genome shotgun (WGS) entry which is preliminary data.</text>
</comment>
<evidence type="ECO:0000313" key="5">
    <source>
        <dbReference type="Proteomes" id="UP001596028"/>
    </source>
</evidence>
<evidence type="ECO:0000313" key="4">
    <source>
        <dbReference type="EMBL" id="MFC4598077.1"/>
    </source>
</evidence>
<keyword evidence="2" id="KW-0560">Oxidoreductase</keyword>
<dbReference type="SUPFAM" id="SSF51735">
    <property type="entry name" value="NAD(P)-binding Rossmann-fold domains"/>
    <property type="match status" value="1"/>
</dbReference>
<evidence type="ECO:0000256" key="2">
    <source>
        <dbReference type="ARBA" id="ARBA00023002"/>
    </source>
</evidence>
<dbReference type="PRINTS" id="PR00080">
    <property type="entry name" value="SDRFAMILY"/>
</dbReference>
<dbReference type="PANTHER" id="PTHR44169">
    <property type="entry name" value="NADPH-DEPENDENT 1-ACYLDIHYDROXYACETONE PHOSPHATE REDUCTASE"/>
    <property type="match status" value="1"/>
</dbReference>
<dbReference type="RefSeq" id="WP_378093958.1">
    <property type="nucleotide sequence ID" value="NZ_JBHSEP010000004.1"/>
</dbReference>
<protein>
    <submittedName>
        <fullName evidence="4">Oxidoreductase</fullName>
    </submittedName>
</protein>
<accession>A0ABV9F8R5</accession>
<dbReference type="InterPro" id="IPR002347">
    <property type="entry name" value="SDR_fam"/>
</dbReference>
<organism evidence="4 5">
    <name type="scientific">Cohnella hongkongensis</name>
    <dbReference type="NCBI Taxonomy" id="178337"/>
    <lineage>
        <taxon>Bacteria</taxon>
        <taxon>Bacillati</taxon>
        <taxon>Bacillota</taxon>
        <taxon>Bacilli</taxon>
        <taxon>Bacillales</taxon>
        <taxon>Paenibacillaceae</taxon>
        <taxon>Cohnella</taxon>
    </lineage>
</organism>
<proteinExistence type="inferred from homology"/>
<reference evidence="5" key="1">
    <citation type="journal article" date="2019" name="Int. J. Syst. Evol. Microbiol.">
        <title>The Global Catalogue of Microorganisms (GCM) 10K type strain sequencing project: providing services to taxonomists for standard genome sequencing and annotation.</title>
        <authorList>
            <consortium name="The Broad Institute Genomics Platform"/>
            <consortium name="The Broad Institute Genome Sequencing Center for Infectious Disease"/>
            <person name="Wu L."/>
            <person name="Ma J."/>
        </authorList>
    </citation>
    <scope>NUCLEOTIDE SEQUENCE [LARGE SCALE GENOMIC DNA]</scope>
    <source>
        <strain evidence="5">CCUG 49571</strain>
    </source>
</reference>
<sequence length="276" mass="30709">MYMNKPKVVLVTGASAGIGKATVELLLREGFVVYGAARRVEQMKDIESKGARIIAMDVTDDVSMIHGVNQIMKEQGRIDVLFNNAGYGSYGSVEDVPLEEARRQFEVNLFGLSRLTQLVLPVMRQQKSGKIINTSSAGGKVYTLLGAWYHAAKHALEGFSDCLRLEVKPFGIDVIIIEPGATESEWSKIVFQHVQKTSGNTAYSKIANAFIKTFEKLEKSSTVYPPDRVARLVSEAIRSKKPKTRYVAGNARPVLFMRKVLSDKMFDRILNRTFGI</sequence>
<dbReference type="EMBL" id="JBHSEP010000004">
    <property type="protein sequence ID" value="MFC4598077.1"/>
    <property type="molecule type" value="Genomic_DNA"/>
</dbReference>
<dbReference type="InterPro" id="IPR036291">
    <property type="entry name" value="NAD(P)-bd_dom_sf"/>
</dbReference>
<dbReference type="NCBIfam" id="NF004826">
    <property type="entry name" value="PRK06182.1"/>
    <property type="match status" value="1"/>
</dbReference>
<dbReference type="Gene3D" id="3.40.50.720">
    <property type="entry name" value="NAD(P)-binding Rossmann-like Domain"/>
    <property type="match status" value="1"/>
</dbReference>
<name>A0ABV9F8R5_9BACL</name>
<dbReference type="PANTHER" id="PTHR44169:SF6">
    <property type="entry name" value="NADPH-DEPENDENT 1-ACYLDIHYDROXYACETONE PHOSPHATE REDUCTASE"/>
    <property type="match status" value="1"/>
</dbReference>
<dbReference type="Proteomes" id="UP001596028">
    <property type="component" value="Unassembled WGS sequence"/>
</dbReference>
<evidence type="ECO:0000256" key="1">
    <source>
        <dbReference type="ARBA" id="ARBA00006484"/>
    </source>
</evidence>
<comment type="similarity">
    <text evidence="1 3">Belongs to the short-chain dehydrogenases/reductases (SDR) family.</text>
</comment>
<gene>
    <name evidence="4" type="ORF">ACFO3S_07460</name>
</gene>
<dbReference type="PRINTS" id="PR00081">
    <property type="entry name" value="GDHRDH"/>
</dbReference>
<dbReference type="CDD" id="cd05374">
    <property type="entry name" value="17beta-HSD-like_SDR_c"/>
    <property type="match status" value="1"/>
</dbReference>
<evidence type="ECO:0000256" key="3">
    <source>
        <dbReference type="RuleBase" id="RU000363"/>
    </source>
</evidence>
<dbReference type="Pfam" id="PF00106">
    <property type="entry name" value="adh_short"/>
    <property type="match status" value="1"/>
</dbReference>